<reference evidence="1 2" key="1">
    <citation type="submission" date="2015-09" db="EMBL/GenBank/DDBJ databases">
        <authorList>
            <person name="Xu Y."/>
            <person name="Nagy A."/>
            <person name="Liu N.T."/>
            <person name="Nou X."/>
        </authorList>
    </citation>
    <scope>NUCLEOTIDE SEQUENCE [LARGE SCALE GENOMIC DNA]</scope>
    <source>
        <strain evidence="1 2">FC1138</strain>
    </source>
</reference>
<dbReference type="AlphaFoldDB" id="A0AAC9FRQ2"/>
<dbReference type="Proteomes" id="UP000077927">
    <property type="component" value="Chromosome 1"/>
</dbReference>
<protein>
    <submittedName>
        <fullName evidence="1">Uncharacterized protein</fullName>
    </submittedName>
</protein>
<dbReference type="EMBL" id="CP012605">
    <property type="protein sequence ID" value="ANH74159.1"/>
    <property type="molecule type" value="Genomic_DNA"/>
</dbReference>
<evidence type="ECO:0000313" key="2">
    <source>
        <dbReference type="Proteomes" id="UP000077927"/>
    </source>
</evidence>
<accession>A0AAC9FRQ2</accession>
<dbReference type="KEGG" id="rin:ACS15_2938"/>
<proteinExistence type="predicted"/>
<sequence>MNIDVLAVFEPVTVALEQCRKLATVSNSLPKPAGSNMQSSDKVLVAERQSVGAGGVG</sequence>
<organism evidence="1 2">
    <name type="scientific">Ralstonia insidiosa</name>
    <dbReference type="NCBI Taxonomy" id="190721"/>
    <lineage>
        <taxon>Bacteria</taxon>
        <taxon>Pseudomonadati</taxon>
        <taxon>Pseudomonadota</taxon>
        <taxon>Betaproteobacteria</taxon>
        <taxon>Burkholderiales</taxon>
        <taxon>Burkholderiaceae</taxon>
        <taxon>Ralstonia</taxon>
    </lineage>
</organism>
<name>A0AAC9FRQ2_9RALS</name>
<evidence type="ECO:0000313" key="1">
    <source>
        <dbReference type="EMBL" id="ANH74159.1"/>
    </source>
</evidence>
<gene>
    <name evidence="1" type="ORF">ACS15_2938</name>
</gene>